<dbReference type="Gene3D" id="3.40.50.12780">
    <property type="entry name" value="N-terminal domain of ligase-like"/>
    <property type="match status" value="1"/>
</dbReference>
<evidence type="ECO:0000313" key="2">
    <source>
        <dbReference type="Proteomes" id="UP000184171"/>
    </source>
</evidence>
<gene>
    <name evidence="1" type="ORF">SAMN02745165_03675</name>
</gene>
<protein>
    <submittedName>
        <fullName evidence="1">AMP-binding enzyme</fullName>
    </submittedName>
</protein>
<name>A0A1M6NQ42_MALRU</name>
<dbReference type="RefSeq" id="WP_072910170.1">
    <property type="nucleotide sequence ID" value="NZ_FQZT01000031.1"/>
</dbReference>
<proteinExistence type="predicted"/>
<accession>A0A1M6NQ42</accession>
<dbReference type="SMR" id="A0A1M6NQ42"/>
<dbReference type="STRING" id="1122189.SAMN02745165_03675"/>
<dbReference type="InterPro" id="IPR042099">
    <property type="entry name" value="ANL_N_sf"/>
</dbReference>
<dbReference type="EMBL" id="FQZT01000031">
    <property type="protein sequence ID" value="SHJ97861.1"/>
    <property type="molecule type" value="Genomic_DNA"/>
</dbReference>
<dbReference type="Proteomes" id="UP000184171">
    <property type="component" value="Unassembled WGS sequence"/>
</dbReference>
<sequence length="366" mass="40347">MAEQLKELAEMVESFGTAPTMGEMPCRTLATKGINGPTAAHVIEEIHTPFNLAYVTFTTGSTAFQNVVGVTHSEIDGRVRASLAAFDMANVERHGKFLVTYAPLVNVFSAEALKIHGLDWFFLQRSSRDAFLLSLCQEKPNVLIGESTFIRSALEDASVLGLSHSIPQGVIAFTAGTPLDLDLLQVAEKHNWKIHDLYGCQEFGWLTLDGVPLRADITLIPSPKGSDFREFVVGGLPMADSFPYAESGHVCNPEGKIITYRRARTNPEYEVIVRETKLSSKETTERVARTILRIKGRVVKVDPALKVSSTKTVLDLVPSVSAEGKSTSESYRIEGDDKTFLFETLIEAQLALQQTAKTDQVWKKTR</sequence>
<dbReference type="SUPFAM" id="SSF56801">
    <property type="entry name" value="Acetyl-CoA synthetase-like"/>
    <property type="match status" value="1"/>
</dbReference>
<dbReference type="AlphaFoldDB" id="A0A1M6NQ42"/>
<organism evidence="1 2">
    <name type="scientific">Malonomonas rubra DSM 5091</name>
    <dbReference type="NCBI Taxonomy" id="1122189"/>
    <lineage>
        <taxon>Bacteria</taxon>
        <taxon>Pseudomonadati</taxon>
        <taxon>Thermodesulfobacteriota</taxon>
        <taxon>Desulfuromonadia</taxon>
        <taxon>Desulfuromonadales</taxon>
        <taxon>Geopsychrobacteraceae</taxon>
        <taxon>Malonomonas</taxon>
    </lineage>
</organism>
<dbReference type="OrthoDB" id="2087814at2"/>
<keyword evidence="2" id="KW-1185">Reference proteome</keyword>
<evidence type="ECO:0000313" key="1">
    <source>
        <dbReference type="EMBL" id="SHJ97861.1"/>
    </source>
</evidence>
<reference evidence="1 2" key="1">
    <citation type="submission" date="2016-11" db="EMBL/GenBank/DDBJ databases">
        <authorList>
            <person name="Jaros S."/>
            <person name="Januszkiewicz K."/>
            <person name="Wedrychowicz H."/>
        </authorList>
    </citation>
    <scope>NUCLEOTIDE SEQUENCE [LARGE SCALE GENOMIC DNA]</scope>
    <source>
        <strain evidence="1 2">DSM 5091</strain>
    </source>
</reference>